<evidence type="ECO:0000313" key="1">
    <source>
        <dbReference type="EMBL" id="TGO39478.1"/>
    </source>
</evidence>
<reference evidence="1 2" key="1">
    <citation type="submission" date="2017-12" db="EMBL/GenBank/DDBJ databases">
        <title>Comparative genomics of Botrytis spp.</title>
        <authorList>
            <person name="Valero-Jimenez C.A."/>
            <person name="Tapia P."/>
            <person name="Veloso J."/>
            <person name="Silva-Moreno E."/>
            <person name="Staats M."/>
            <person name="Valdes J.H."/>
            <person name="Van Kan J.A.L."/>
        </authorList>
    </citation>
    <scope>NUCLEOTIDE SEQUENCE [LARGE SCALE GENOMIC DNA]</scope>
    <source>
        <strain evidence="1 2">Bh0001</strain>
    </source>
</reference>
<comment type="caution">
    <text evidence="1">The sequence shown here is derived from an EMBL/GenBank/DDBJ whole genome shotgun (WGS) entry which is preliminary data.</text>
</comment>
<organism evidence="1 2">
    <name type="scientific">Botrytis hyacinthi</name>
    <dbReference type="NCBI Taxonomy" id="278943"/>
    <lineage>
        <taxon>Eukaryota</taxon>
        <taxon>Fungi</taxon>
        <taxon>Dikarya</taxon>
        <taxon>Ascomycota</taxon>
        <taxon>Pezizomycotina</taxon>
        <taxon>Leotiomycetes</taxon>
        <taxon>Helotiales</taxon>
        <taxon>Sclerotiniaceae</taxon>
        <taxon>Botrytis</taxon>
    </lineage>
</organism>
<dbReference type="EMBL" id="PQXK01000053">
    <property type="protein sequence ID" value="TGO39478.1"/>
    <property type="molecule type" value="Genomic_DNA"/>
</dbReference>
<name>A0A4Z1GT15_9HELO</name>
<protein>
    <submittedName>
        <fullName evidence="1">Uncharacterized protein</fullName>
    </submittedName>
</protein>
<proteinExistence type="predicted"/>
<keyword evidence="2" id="KW-1185">Reference proteome</keyword>
<accession>A0A4Z1GT15</accession>
<evidence type="ECO:0000313" key="2">
    <source>
        <dbReference type="Proteomes" id="UP000297814"/>
    </source>
</evidence>
<sequence>MAVQHSALSNLKQALHVEIIEIIEIVEFKTAQEPESSRTYINSSVFNYLSFTMACPSARGK</sequence>
<gene>
    <name evidence="1" type="ORF">BHYA_0053g00330</name>
</gene>
<dbReference type="AlphaFoldDB" id="A0A4Z1GT15"/>
<dbReference type="Proteomes" id="UP000297814">
    <property type="component" value="Unassembled WGS sequence"/>
</dbReference>